<evidence type="ECO:0000313" key="3">
    <source>
        <dbReference type="Proteomes" id="UP001597110"/>
    </source>
</evidence>
<feature type="compositionally biased region" description="Acidic residues" evidence="1">
    <location>
        <begin position="99"/>
        <end position="114"/>
    </location>
</feature>
<sequence length="114" mass="12697">MADKRSELRKTSIGKWGLNVSNVIQFLESMGSNALMARMSVAEYESTIDSLLEIKEQERVALRSRDSKYIGDVLDGRAQMLCFVFAPDQDEQAPSREDDGADVPAPDEDSPVQE</sequence>
<comment type="caution">
    <text evidence="2">The sequence shown here is derived from an EMBL/GenBank/DDBJ whole genome shotgun (WGS) entry which is preliminary data.</text>
</comment>
<organism evidence="2 3">
    <name type="scientific">Lysobacter brunescens</name>
    <dbReference type="NCBI Taxonomy" id="262323"/>
    <lineage>
        <taxon>Bacteria</taxon>
        <taxon>Pseudomonadati</taxon>
        <taxon>Pseudomonadota</taxon>
        <taxon>Gammaproteobacteria</taxon>
        <taxon>Lysobacterales</taxon>
        <taxon>Lysobacteraceae</taxon>
        <taxon>Lysobacter</taxon>
    </lineage>
</organism>
<gene>
    <name evidence="2" type="ORF">ACFQ0E_12415</name>
</gene>
<dbReference type="RefSeq" id="WP_386824264.1">
    <property type="nucleotide sequence ID" value="NZ_JBHTIF010000002.1"/>
</dbReference>
<evidence type="ECO:0000256" key="1">
    <source>
        <dbReference type="SAM" id="MobiDB-lite"/>
    </source>
</evidence>
<reference evidence="3" key="1">
    <citation type="journal article" date="2019" name="Int. J. Syst. Evol. Microbiol.">
        <title>The Global Catalogue of Microorganisms (GCM) 10K type strain sequencing project: providing services to taxonomists for standard genome sequencing and annotation.</title>
        <authorList>
            <consortium name="The Broad Institute Genomics Platform"/>
            <consortium name="The Broad Institute Genome Sequencing Center for Infectious Disease"/>
            <person name="Wu L."/>
            <person name="Ma J."/>
        </authorList>
    </citation>
    <scope>NUCLEOTIDE SEQUENCE [LARGE SCALE GENOMIC DNA]</scope>
    <source>
        <strain evidence="3">CCUG 55585</strain>
    </source>
</reference>
<name>A0ABW2YDC6_9GAMM</name>
<evidence type="ECO:0000313" key="2">
    <source>
        <dbReference type="EMBL" id="MFD0726397.1"/>
    </source>
</evidence>
<keyword evidence="3" id="KW-1185">Reference proteome</keyword>
<proteinExistence type="predicted"/>
<dbReference type="EMBL" id="JBHTIF010000002">
    <property type="protein sequence ID" value="MFD0726397.1"/>
    <property type="molecule type" value="Genomic_DNA"/>
</dbReference>
<protein>
    <submittedName>
        <fullName evidence="2">Uncharacterized protein</fullName>
    </submittedName>
</protein>
<dbReference type="Proteomes" id="UP001597110">
    <property type="component" value="Unassembled WGS sequence"/>
</dbReference>
<accession>A0ABW2YDC6</accession>
<feature type="region of interest" description="Disordered" evidence="1">
    <location>
        <begin position="86"/>
        <end position="114"/>
    </location>
</feature>